<dbReference type="SMART" id="SM00034">
    <property type="entry name" value="CLECT"/>
    <property type="match status" value="1"/>
</dbReference>
<dbReference type="WBParaSite" id="ACRNAN_scaffold6268.g8976.t1">
    <property type="protein sequence ID" value="ACRNAN_scaffold6268.g8976.t1"/>
    <property type="gene ID" value="ACRNAN_scaffold6268.g8976"/>
</dbReference>
<dbReference type="PROSITE" id="PS50041">
    <property type="entry name" value="C_TYPE_LECTIN_2"/>
    <property type="match status" value="1"/>
</dbReference>
<evidence type="ECO:0000313" key="3">
    <source>
        <dbReference type="WBParaSite" id="ACRNAN_scaffold6268.g8976.t1"/>
    </source>
</evidence>
<dbReference type="CDD" id="cd00037">
    <property type="entry name" value="CLECT"/>
    <property type="match status" value="1"/>
</dbReference>
<dbReference type="InterPro" id="IPR016186">
    <property type="entry name" value="C-type_lectin-like/link_sf"/>
</dbReference>
<dbReference type="SUPFAM" id="SSF56436">
    <property type="entry name" value="C-type lectin-like"/>
    <property type="match status" value="1"/>
</dbReference>
<name>A0A914E7G9_9BILA</name>
<keyword evidence="2" id="KW-1185">Reference proteome</keyword>
<dbReference type="Pfam" id="PF00059">
    <property type="entry name" value="Lectin_C"/>
    <property type="match status" value="1"/>
</dbReference>
<organism evidence="2 3">
    <name type="scientific">Acrobeloides nanus</name>
    <dbReference type="NCBI Taxonomy" id="290746"/>
    <lineage>
        <taxon>Eukaryota</taxon>
        <taxon>Metazoa</taxon>
        <taxon>Ecdysozoa</taxon>
        <taxon>Nematoda</taxon>
        <taxon>Chromadorea</taxon>
        <taxon>Rhabditida</taxon>
        <taxon>Tylenchina</taxon>
        <taxon>Cephalobomorpha</taxon>
        <taxon>Cephaloboidea</taxon>
        <taxon>Cephalobidae</taxon>
        <taxon>Acrobeloides</taxon>
    </lineage>
</organism>
<protein>
    <submittedName>
        <fullName evidence="3">C-type lectin domain-containing protein</fullName>
    </submittedName>
</protein>
<dbReference type="InterPro" id="IPR050111">
    <property type="entry name" value="C-type_lectin/snaclec_domain"/>
</dbReference>
<feature type="domain" description="C-type lectin" evidence="1">
    <location>
        <begin position="11"/>
        <end position="143"/>
    </location>
</feature>
<dbReference type="Gene3D" id="3.10.100.10">
    <property type="entry name" value="Mannose-Binding Protein A, subunit A"/>
    <property type="match status" value="1"/>
</dbReference>
<evidence type="ECO:0000313" key="2">
    <source>
        <dbReference type="Proteomes" id="UP000887540"/>
    </source>
</evidence>
<dbReference type="AlphaFoldDB" id="A0A914E7G9"/>
<dbReference type="InterPro" id="IPR001304">
    <property type="entry name" value="C-type_lectin-like"/>
</dbReference>
<dbReference type="Proteomes" id="UP000887540">
    <property type="component" value="Unplaced"/>
</dbReference>
<dbReference type="InterPro" id="IPR016187">
    <property type="entry name" value="CTDL_fold"/>
</dbReference>
<evidence type="ECO:0000259" key="1">
    <source>
        <dbReference type="PROSITE" id="PS50041"/>
    </source>
</evidence>
<proteinExistence type="predicted"/>
<sequence length="150" mass="17591">MCDSEWTYLNYTNSCYKAYSNEWKNWTTAQYICRENQANLTSIHSWDENLFLIDLTTTGMTMPPSSQVYHVWIGLYSPNKDMKFQWIDGTNFDAQFWGQSQPWNNPIGDSTVLCADHTPDFDYDYQKWFTDPGSQNERAFVCKKPAKLSC</sequence>
<reference evidence="3" key="1">
    <citation type="submission" date="2022-11" db="UniProtKB">
        <authorList>
            <consortium name="WormBaseParasite"/>
        </authorList>
    </citation>
    <scope>IDENTIFICATION</scope>
</reference>
<accession>A0A914E7G9</accession>
<dbReference type="PANTHER" id="PTHR22803">
    <property type="entry name" value="MANNOSE, PHOSPHOLIPASE, LECTIN RECEPTOR RELATED"/>
    <property type="match status" value="1"/>
</dbReference>